<keyword evidence="4" id="KW-1185">Reference proteome</keyword>
<dbReference type="Proteomes" id="UP000237319">
    <property type="component" value="Unassembled WGS sequence"/>
</dbReference>
<organism evidence="2 4">
    <name type="scientific">Lysinibacillus sphaericus</name>
    <name type="common">Bacillus sphaericus</name>
    <dbReference type="NCBI Taxonomy" id="1421"/>
    <lineage>
        <taxon>Bacteria</taxon>
        <taxon>Bacillati</taxon>
        <taxon>Bacillota</taxon>
        <taxon>Bacilli</taxon>
        <taxon>Bacillales</taxon>
        <taxon>Bacillaceae</taxon>
        <taxon>Lysinibacillus</taxon>
    </lineage>
</organism>
<protein>
    <submittedName>
        <fullName evidence="2">Uncharacterized protein</fullName>
    </submittedName>
</protein>
<evidence type="ECO:0000313" key="5">
    <source>
        <dbReference type="Proteomes" id="UP000238825"/>
    </source>
</evidence>
<dbReference type="AlphaFoldDB" id="A0A2S5D1A4"/>
<dbReference type="RefSeq" id="WP_024363603.1">
    <property type="nucleotide sequence ID" value="NZ_BJNS01000001.1"/>
</dbReference>
<sequence length="60" mass="7216">MNPHVIEYYENLFKYEIMQKQFDGARKTLNELVEQFFGQDEAHHSDIYTAYCNVRKEIIG</sequence>
<reference evidence="2 4" key="2">
    <citation type="submission" date="2017-11" db="EMBL/GenBank/DDBJ databases">
        <title>Genome sequence of Lysinibacillus sphaericus, a lignin-degrading bacteria isolated from municipal solid waste soil.</title>
        <authorList>
            <person name="Persinoti G.F."/>
            <person name="Paixao D.A."/>
            <person name="Bugg T.D."/>
            <person name="Squina F.M."/>
        </authorList>
    </citation>
    <scope>NUCLEOTIDE SEQUENCE [LARGE SCALE GENOMIC DNA]</scope>
    <source>
        <strain evidence="2 4">A1</strain>
    </source>
</reference>
<dbReference type="EMBL" id="UFSZ01000001">
    <property type="protein sequence ID" value="SUV16884.1"/>
    <property type="molecule type" value="Genomic_DNA"/>
</dbReference>
<evidence type="ECO:0000313" key="4">
    <source>
        <dbReference type="Proteomes" id="UP000237319"/>
    </source>
</evidence>
<evidence type="ECO:0000313" key="1">
    <source>
        <dbReference type="EMBL" id="AVK97231.1"/>
    </source>
</evidence>
<name>A0A2S5D1A4_LYSSH</name>
<reference evidence="1 5" key="1">
    <citation type="submission" date="2017-03" db="EMBL/GenBank/DDBJ databases">
        <title>The whole genome sequencing and assembly of Lysinibacillus sphaericus DSM 28T strain.</title>
        <authorList>
            <person name="Lee Y.-J."/>
            <person name="Yi H."/>
            <person name="Bahn Y.-S."/>
            <person name="Kim J.F."/>
            <person name="Lee D.-W."/>
        </authorList>
    </citation>
    <scope>NUCLEOTIDE SEQUENCE [LARGE SCALE GENOMIC DNA]</scope>
    <source>
        <strain evidence="1 5">DSM 28</strain>
    </source>
</reference>
<dbReference type="EMBL" id="PGLV01000001">
    <property type="protein sequence ID" value="POZ56772.1"/>
    <property type="molecule type" value="Genomic_DNA"/>
</dbReference>
<dbReference type="Proteomes" id="UP000238825">
    <property type="component" value="Chromosome"/>
</dbReference>
<evidence type="ECO:0000313" key="2">
    <source>
        <dbReference type="EMBL" id="POZ56772.1"/>
    </source>
</evidence>
<dbReference type="GeneID" id="48277239"/>
<proteinExistence type="predicted"/>
<evidence type="ECO:0000313" key="3">
    <source>
        <dbReference type="EMBL" id="SUV16884.1"/>
    </source>
</evidence>
<reference evidence="3 6" key="3">
    <citation type="submission" date="2018-06" db="EMBL/GenBank/DDBJ databases">
        <authorList>
            <consortium name="Pathogen Informatics"/>
            <person name="Doyle S."/>
        </authorList>
    </citation>
    <scope>NUCLEOTIDE SEQUENCE [LARGE SCALE GENOMIC DNA]</scope>
    <source>
        <strain evidence="3 6">NCTC10338</strain>
    </source>
</reference>
<dbReference type="EMBL" id="CP019980">
    <property type="protein sequence ID" value="AVK97231.1"/>
    <property type="molecule type" value="Genomic_DNA"/>
</dbReference>
<accession>A0A2S5D1A4</accession>
<gene>
    <name evidence="1" type="ORF">LS41612_13645</name>
    <name evidence="2" type="ORF">LYSIN_01555</name>
    <name evidence="3" type="ORF">NCTC10338_01971</name>
</gene>
<evidence type="ECO:0000313" key="6">
    <source>
        <dbReference type="Proteomes" id="UP000255295"/>
    </source>
</evidence>
<dbReference type="Proteomes" id="UP000255295">
    <property type="component" value="Unassembled WGS sequence"/>
</dbReference>